<dbReference type="AlphaFoldDB" id="A0A370WSJ2"/>
<name>A0A370WSJ2_9GAMM</name>
<gene>
    <name evidence="1" type="ORF">DWU98_20175</name>
</gene>
<reference evidence="1 2" key="1">
    <citation type="submission" date="2018-07" db="EMBL/GenBank/DDBJ databases">
        <title>Dyella monticola sp. nov. and Dyella psychrodurans sp. nov. isolated from monsoon evergreen broad-leaved forest soil of Dinghu Mountain, China.</title>
        <authorList>
            <person name="Gao Z."/>
            <person name="Qiu L."/>
        </authorList>
    </citation>
    <scope>NUCLEOTIDE SEQUENCE [LARGE SCALE GENOMIC DNA]</scope>
    <source>
        <strain evidence="1 2">4G-K06</strain>
    </source>
</reference>
<evidence type="ECO:0000313" key="1">
    <source>
        <dbReference type="EMBL" id="RDS78976.1"/>
    </source>
</evidence>
<sequence>MKAMSEASDLKTWGSVFDSYKKYKQCDDGATAEGYSASVAYLLADKWQDIGQLLSLSGKSNGFRQFVLKHVDETMSKDQSITISKNIKYHCPIAAKVLCADIRHRFAEFQ</sequence>
<organism evidence="1 2">
    <name type="scientific">Dyella monticola</name>
    <dbReference type="NCBI Taxonomy" id="1927958"/>
    <lineage>
        <taxon>Bacteria</taxon>
        <taxon>Pseudomonadati</taxon>
        <taxon>Pseudomonadota</taxon>
        <taxon>Gammaproteobacteria</taxon>
        <taxon>Lysobacterales</taxon>
        <taxon>Rhodanobacteraceae</taxon>
        <taxon>Dyella</taxon>
    </lineage>
</organism>
<evidence type="ECO:0000313" key="2">
    <source>
        <dbReference type="Proteomes" id="UP000254258"/>
    </source>
</evidence>
<dbReference type="OrthoDB" id="5959501at2"/>
<proteinExistence type="predicted"/>
<keyword evidence="2" id="KW-1185">Reference proteome</keyword>
<dbReference type="EMBL" id="QRBE01000019">
    <property type="protein sequence ID" value="RDS78976.1"/>
    <property type="molecule type" value="Genomic_DNA"/>
</dbReference>
<dbReference type="Proteomes" id="UP000254258">
    <property type="component" value="Unassembled WGS sequence"/>
</dbReference>
<comment type="caution">
    <text evidence="1">The sequence shown here is derived from an EMBL/GenBank/DDBJ whole genome shotgun (WGS) entry which is preliminary data.</text>
</comment>
<accession>A0A370WSJ2</accession>
<protein>
    <submittedName>
        <fullName evidence="1">Uncharacterized protein</fullName>
    </submittedName>
</protein>